<dbReference type="RefSeq" id="WP_145282616.1">
    <property type="nucleotide sequence ID" value="NZ_CP036291.1"/>
</dbReference>
<evidence type="ECO:0000256" key="2">
    <source>
        <dbReference type="ARBA" id="ARBA00023274"/>
    </source>
</evidence>
<dbReference type="NCBIfam" id="TIGR00952">
    <property type="entry name" value="S15_bact"/>
    <property type="match status" value="1"/>
</dbReference>
<dbReference type="Gene3D" id="1.10.287.10">
    <property type="entry name" value="S15/NS1, RNA-binding"/>
    <property type="match status" value="1"/>
</dbReference>
<dbReference type="GO" id="GO:0006412">
    <property type="term" value="P:translation"/>
    <property type="evidence" value="ECO:0007669"/>
    <property type="project" value="UniProtKB-UniRule"/>
</dbReference>
<accession>A0A518D9G1</accession>
<evidence type="ECO:0000256" key="4">
    <source>
        <dbReference type="HAMAP-Rule" id="MF_01343"/>
    </source>
</evidence>
<keyword evidence="8" id="KW-1185">Reference proteome</keyword>
<dbReference type="AlphaFoldDB" id="A0A518D9G1"/>
<sequence>MSLTRERKQELVGEFGQEATDTGSPQVQIALLTNRISQMTAHMGLHKKDYASRRGLLRMVSRRRRHLDYVKRTDPQLYLDLLARLNIRK</sequence>
<comment type="subunit">
    <text evidence="3 4">Part of the 30S ribosomal subunit. Forms a bridge to the 50S subunit in the 70S ribosome, contacting the 23S rRNA.</text>
</comment>
<protein>
    <recommendedName>
        <fullName evidence="4">Small ribosomal subunit protein uS15</fullName>
    </recommendedName>
</protein>
<dbReference type="CDD" id="cd00353">
    <property type="entry name" value="Ribosomal_S15p_S13e"/>
    <property type="match status" value="1"/>
</dbReference>
<evidence type="ECO:0000256" key="6">
    <source>
        <dbReference type="SAM" id="MobiDB-lite"/>
    </source>
</evidence>
<feature type="region of interest" description="Disordered" evidence="6">
    <location>
        <begin position="1"/>
        <end position="22"/>
    </location>
</feature>
<gene>
    <name evidence="4 7" type="primary">rpsO</name>
    <name evidence="7" type="ORF">Pla175_14480</name>
</gene>
<feature type="compositionally biased region" description="Basic and acidic residues" evidence="6">
    <location>
        <begin position="1"/>
        <end position="11"/>
    </location>
</feature>
<dbReference type="GO" id="GO:0003735">
    <property type="term" value="F:structural constituent of ribosome"/>
    <property type="evidence" value="ECO:0007669"/>
    <property type="project" value="InterPro"/>
</dbReference>
<dbReference type="Pfam" id="PF00312">
    <property type="entry name" value="Ribosomal_S15"/>
    <property type="match status" value="1"/>
</dbReference>
<dbReference type="Gene3D" id="6.10.250.3130">
    <property type="match status" value="1"/>
</dbReference>
<dbReference type="InterPro" id="IPR005290">
    <property type="entry name" value="Ribosomal_uS15_bac-type"/>
</dbReference>
<evidence type="ECO:0000256" key="3">
    <source>
        <dbReference type="ARBA" id="ARBA00064542"/>
    </source>
</evidence>
<dbReference type="SUPFAM" id="SSF47060">
    <property type="entry name" value="S15/NS1 RNA-binding domain"/>
    <property type="match status" value="1"/>
</dbReference>
<dbReference type="InterPro" id="IPR009068">
    <property type="entry name" value="uS15_NS1_RNA-bd_sf"/>
</dbReference>
<evidence type="ECO:0000256" key="5">
    <source>
        <dbReference type="RuleBase" id="RU003919"/>
    </source>
</evidence>
<comment type="function">
    <text evidence="4">Forms an intersubunit bridge (bridge B4) with the 23S rRNA of the 50S subunit in the ribosome.</text>
</comment>
<dbReference type="GO" id="GO:0022627">
    <property type="term" value="C:cytosolic small ribosomal subunit"/>
    <property type="evidence" value="ECO:0007669"/>
    <property type="project" value="TreeGrafter"/>
</dbReference>
<keyword evidence="4" id="KW-0699">rRNA-binding</keyword>
<dbReference type="PANTHER" id="PTHR23321">
    <property type="entry name" value="RIBOSOMAL PROTEIN S15, BACTERIAL AND ORGANELLAR"/>
    <property type="match status" value="1"/>
</dbReference>
<keyword evidence="4" id="KW-0694">RNA-binding</keyword>
<proteinExistence type="inferred from homology"/>
<dbReference type="HAMAP" id="MF_01343_B">
    <property type="entry name" value="Ribosomal_uS15_B"/>
    <property type="match status" value="1"/>
</dbReference>
<comment type="similarity">
    <text evidence="4 5">Belongs to the universal ribosomal protein uS15 family.</text>
</comment>
<evidence type="ECO:0000256" key="1">
    <source>
        <dbReference type="ARBA" id="ARBA00022980"/>
    </source>
</evidence>
<evidence type="ECO:0000313" key="8">
    <source>
        <dbReference type="Proteomes" id="UP000317429"/>
    </source>
</evidence>
<dbReference type="GO" id="GO:0019843">
    <property type="term" value="F:rRNA binding"/>
    <property type="evidence" value="ECO:0007669"/>
    <property type="project" value="UniProtKB-UniRule"/>
</dbReference>
<reference evidence="7 8" key="1">
    <citation type="submission" date="2019-02" db="EMBL/GenBank/DDBJ databases">
        <title>Deep-cultivation of Planctomycetes and their phenomic and genomic characterization uncovers novel biology.</title>
        <authorList>
            <person name="Wiegand S."/>
            <person name="Jogler M."/>
            <person name="Boedeker C."/>
            <person name="Pinto D."/>
            <person name="Vollmers J."/>
            <person name="Rivas-Marin E."/>
            <person name="Kohn T."/>
            <person name="Peeters S.H."/>
            <person name="Heuer A."/>
            <person name="Rast P."/>
            <person name="Oberbeckmann S."/>
            <person name="Bunk B."/>
            <person name="Jeske O."/>
            <person name="Meyerdierks A."/>
            <person name="Storesund J.E."/>
            <person name="Kallscheuer N."/>
            <person name="Luecker S."/>
            <person name="Lage O.M."/>
            <person name="Pohl T."/>
            <person name="Merkel B.J."/>
            <person name="Hornburger P."/>
            <person name="Mueller R.-W."/>
            <person name="Bruemmer F."/>
            <person name="Labrenz M."/>
            <person name="Spormann A.M."/>
            <person name="Op den Camp H."/>
            <person name="Overmann J."/>
            <person name="Amann R."/>
            <person name="Jetten M.S.M."/>
            <person name="Mascher T."/>
            <person name="Medema M.H."/>
            <person name="Devos D.P."/>
            <person name="Kaster A.-K."/>
            <person name="Ovreas L."/>
            <person name="Rohde M."/>
            <person name="Galperin M.Y."/>
            <person name="Jogler C."/>
        </authorList>
    </citation>
    <scope>NUCLEOTIDE SEQUENCE [LARGE SCALE GENOMIC DNA]</scope>
    <source>
        <strain evidence="7 8">Pla175</strain>
    </source>
</reference>
<organism evidence="7 8">
    <name type="scientific">Pirellulimonas nuda</name>
    <dbReference type="NCBI Taxonomy" id="2528009"/>
    <lineage>
        <taxon>Bacteria</taxon>
        <taxon>Pseudomonadati</taxon>
        <taxon>Planctomycetota</taxon>
        <taxon>Planctomycetia</taxon>
        <taxon>Pirellulales</taxon>
        <taxon>Lacipirellulaceae</taxon>
        <taxon>Pirellulimonas</taxon>
    </lineage>
</organism>
<dbReference type="InterPro" id="IPR000589">
    <property type="entry name" value="Ribosomal_uS15"/>
</dbReference>
<evidence type="ECO:0000313" key="7">
    <source>
        <dbReference type="EMBL" id="QDU88078.1"/>
    </source>
</evidence>
<dbReference type="EMBL" id="CP036291">
    <property type="protein sequence ID" value="QDU88078.1"/>
    <property type="molecule type" value="Genomic_DNA"/>
</dbReference>
<dbReference type="OrthoDB" id="9799262at2"/>
<name>A0A518D9G1_9BACT</name>
<dbReference type="PANTHER" id="PTHR23321:SF26">
    <property type="entry name" value="SMALL RIBOSOMAL SUBUNIT PROTEIN US15M"/>
    <property type="match status" value="1"/>
</dbReference>
<dbReference type="KEGG" id="pnd:Pla175_14480"/>
<dbReference type="Proteomes" id="UP000317429">
    <property type="component" value="Chromosome"/>
</dbReference>
<keyword evidence="2 4" id="KW-0687">Ribonucleoprotein</keyword>
<dbReference type="FunFam" id="1.10.287.10:FF:000002">
    <property type="entry name" value="30S ribosomal protein S15"/>
    <property type="match status" value="1"/>
</dbReference>
<keyword evidence="1 4" id="KW-0689">Ribosomal protein</keyword>
<comment type="function">
    <text evidence="4">One of the primary rRNA binding proteins, it binds directly to 16S rRNA where it helps nucleate assembly of the platform of the 30S subunit by binding and bridging several RNA helices of the 16S rRNA.</text>
</comment>
<dbReference type="SMART" id="SM01387">
    <property type="entry name" value="Ribosomal_S15"/>
    <property type="match status" value="1"/>
</dbReference>